<organism evidence="5 6">
    <name type="scientific">Allacma fusca</name>
    <dbReference type="NCBI Taxonomy" id="39272"/>
    <lineage>
        <taxon>Eukaryota</taxon>
        <taxon>Metazoa</taxon>
        <taxon>Ecdysozoa</taxon>
        <taxon>Arthropoda</taxon>
        <taxon>Hexapoda</taxon>
        <taxon>Collembola</taxon>
        <taxon>Symphypleona</taxon>
        <taxon>Sminthuridae</taxon>
        <taxon>Allacma</taxon>
    </lineage>
</organism>
<protein>
    <recommendedName>
        <fullName evidence="3">Tektin</fullName>
    </recommendedName>
</protein>
<dbReference type="InterPro" id="IPR000435">
    <property type="entry name" value="Tektins"/>
</dbReference>
<dbReference type="GO" id="GO:0060294">
    <property type="term" value="P:cilium movement involved in cell motility"/>
    <property type="evidence" value="ECO:0007669"/>
    <property type="project" value="UniProtKB-UniRule"/>
</dbReference>
<evidence type="ECO:0000256" key="3">
    <source>
        <dbReference type="RuleBase" id="RU367040"/>
    </source>
</evidence>
<evidence type="ECO:0000256" key="2">
    <source>
        <dbReference type="ARBA" id="ARBA00022490"/>
    </source>
</evidence>
<comment type="caution">
    <text evidence="5">The sequence shown here is derived from an EMBL/GenBank/DDBJ whole genome shotgun (WGS) entry which is preliminary data.</text>
</comment>
<comment type="similarity">
    <text evidence="1 3">Belongs to the tektin family.</text>
</comment>
<comment type="subcellular location">
    <subcellularLocation>
        <location evidence="3">Cytoplasm</location>
        <location evidence="3">Cytoskeleton</location>
        <location evidence="3">Cilium axoneme</location>
    </subcellularLocation>
</comment>
<evidence type="ECO:0000313" key="5">
    <source>
        <dbReference type="EMBL" id="CAG7821942.1"/>
    </source>
</evidence>
<keyword evidence="3" id="KW-0966">Cell projection</keyword>
<evidence type="ECO:0000313" key="6">
    <source>
        <dbReference type="Proteomes" id="UP000708208"/>
    </source>
</evidence>
<accession>A0A8J2KQ63</accession>
<keyword evidence="6" id="KW-1185">Reference proteome</keyword>
<feature type="coiled-coil region" evidence="4">
    <location>
        <begin position="442"/>
        <end position="476"/>
    </location>
</feature>
<keyword evidence="4" id="KW-0175">Coiled coil</keyword>
<keyword evidence="3" id="KW-0282">Flagellum</keyword>
<proteinExistence type="inferred from homology"/>
<dbReference type="EMBL" id="CAJVCH010524911">
    <property type="protein sequence ID" value="CAG7821942.1"/>
    <property type="molecule type" value="Genomic_DNA"/>
</dbReference>
<dbReference type="GO" id="GO:0005930">
    <property type="term" value="C:axoneme"/>
    <property type="evidence" value="ECO:0007669"/>
    <property type="project" value="UniProtKB-SubCell"/>
</dbReference>
<sequence length="517" mass="59164">MYCINACNLPYSDVNKIDQGPRTSTCGWTTECRGEGWISKTDRCSRPGTTSLLRTLPWRHCLVSKPPQTSAYTGMSKEYCMYDSGYAGDGCITEPLKFPNLVTGFNVNAAHASRTALYTRYSPADWQANNQQLYMGSDCTRNTSELVRAEALRLVRETDDRASRGQTDSGKKLGERLNDINYWKQEIMLELDLNVHESHKLLETRQALERMIKEMDGPLHIAQENLYARESRQGVDLVHDAAEQALLCEIETLRNWQQKLCQQLDGINTQLARMRASRHELERDLMRKEESYTIDTSAAQLNNNSRDIAFHSGIEKVDPTVSIPETWAGFTQALIKRSKGERTSQVHCLIDNLLTQAANEAWAAWNNSNNALSLRVAELLDAKNKILCHLSKMQQEIYDMEKHMDLIRKAIEDKAPALKVAQTRLEKRTHRSDIELCRDDAHFRIVQEVQEINETLEQLQRKLTEVEASHQQLLKTKGCLEHDLKIKSNSLFVDREKCLGLRKSFPITTFVTQRQTC</sequence>
<dbReference type="AlphaFoldDB" id="A0A8J2KQ63"/>
<dbReference type="OrthoDB" id="9886517at2759"/>
<keyword evidence="2" id="KW-0963">Cytoplasm</keyword>
<dbReference type="InterPro" id="IPR048256">
    <property type="entry name" value="Tektin-like"/>
</dbReference>
<feature type="coiled-coil region" evidence="4">
    <location>
        <begin position="264"/>
        <end position="291"/>
    </location>
</feature>
<gene>
    <name evidence="5" type="ORF">AFUS01_LOCUS32244</name>
</gene>
<name>A0A8J2KQ63_9HEXA</name>
<dbReference type="GO" id="GO:0015630">
    <property type="term" value="C:microtubule cytoskeleton"/>
    <property type="evidence" value="ECO:0007669"/>
    <property type="project" value="UniProtKB-UniRule"/>
</dbReference>
<evidence type="ECO:0000256" key="1">
    <source>
        <dbReference type="ARBA" id="ARBA00007209"/>
    </source>
</evidence>
<dbReference type="Proteomes" id="UP000708208">
    <property type="component" value="Unassembled WGS sequence"/>
</dbReference>
<dbReference type="Pfam" id="PF03148">
    <property type="entry name" value="Tektin"/>
    <property type="match status" value="1"/>
</dbReference>
<evidence type="ECO:0000256" key="4">
    <source>
        <dbReference type="SAM" id="Coils"/>
    </source>
</evidence>
<dbReference type="GO" id="GO:0005634">
    <property type="term" value="C:nucleus"/>
    <property type="evidence" value="ECO:0007669"/>
    <property type="project" value="TreeGrafter"/>
</dbReference>
<dbReference type="PANTHER" id="PTHR19960">
    <property type="entry name" value="TEKTIN"/>
    <property type="match status" value="1"/>
</dbReference>
<reference evidence="5" key="1">
    <citation type="submission" date="2021-06" db="EMBL/GenBank/DDBJ databases">
        <authorList>
            <person name="Hodson N. C."/>
            <person name="Mongue J. A."/>
            <person name="Jaron S. K."/>
        </authorList>
    </citation>
    <scope>NUCLEOTIDE SEQUENCE</scope>
</reference>
<dbReference type="PANTHER" id="PTHR19960:SF11">
    <property type="entry name" value="TEKTIN"/>
    <property type="match status" value="1"/>
</dbReference>
<keyword evidence="3" id="KW-0969">Cilium</keyword>
<dbReference type="GO" id="GO:0060271">
    <property type="term" value="P:cilium assembly"/>
    <property type="evidence" value="ECO:0007669"/>
    <property type="project" value="UniProtKB-UniRule"/>
</dbReference>